<dbReference type="GO" id="GO:0004643">
    <property type="term" value="F:phosphoribosylaminoimidazolecarboxamide formyltransferase activity"/>
    <property type="evidence" value="ECO:0007669"/>
    <property type="project" value="InterPro"/>
</dbReference>
<organism evidence="5 6">
    <name type="scientific">Tetradesmus obliquus</name>
    <name type="common">Green alga</name>
    <name type="synonym">Acutodesmus obliquus</name>
    <dbReference type="NCBI Taxonomy" id="3088"/>
    <lineage>
        <taxon>Eukaryota</taxon>
        <taxon>Viridiplantae</taxon>
        <taxon>Chlorophyta</taxon>
        <taxon>core chlorophytes</taxon>
        <taxon>Chlorophyceae</taxon>
        <taxon>CS clade</taxon>
        <taxon>Sphaeropleales</taxon>
        <taxon>Scenedesmaceae</taxon>
        <taxon>Tetradesmus</taxon>
    </lineage>
</organism>
<keyword evidence="3" id="KW-0378">Hydrolase</keyword>
<keyword evidence="1" id="KW-0808">Transferase</keyword>
<dbReference type="GO" id="GO:0005829">
    <property type="term" value="C:cytosol"/>
    <property type="evidence" value="ECO:0007669"/>
    <property type="project" value="TreeGrafter"/>
</dbReference>
<dbReference type="GO" id="GO:0006189">
    <property type="term" value="P:'de novo' IMP biosynthetic process"/>
    <property type="evidence" value="ECO:0007669"/>
    <property type="project" value="TreeGrafter"/>
</dbReference>
<evidence type="ECO:0000256" key="2">
    <source>
        <dbReference type="ARBA" id="ARBA00022755"/>
    </source>
</evidence>
<dbReference type="GO" id="GO:0003937">
    <property type="term" value="F:IMP cyclohydrolase activity"/>
    <property type="evidence" value="ECO:0007669"/>
    <property type="project" value="InterPro"/>
</dbReference>
<evidence type="ECO:0000313" key="5">
    <source>
        <dbReference type="EMBL" id="SZX61882.1"/>
    </source>
</evidence>
<evidence type="ECO:0000313" key="6">
    <source>
        <dbReference type="Proteomes" id="UP000256970"/>
    </source>
</evidence>
<keyword evidence="2" id="KW-0658">Purine biosynthesis</keyword>
<keyword evidence="6" id="KW-1185">Reference proteome</keyword>
<dbReference type="InterPro" id="IPR016193">
    <property type="entry name" value="Cytidine_deaminase-like"/>
</dbReference>
<dbReference type="EMBL" id="FNXT01000183">
    <property type="protein sequence ID" value="SZX61882.1"/>
    <property type="molecule type" value="Genomic_DNA"/>
</dbReference>
<dbReference type="FunFam" id="3.40.140.20:FF:000001">
    <property type="entry name" value="Bifunctional purine biosynthesis protein PurH"/>
    <property type="match status" value="1"/>
</dbReference>
<dbReference type="PANTHER" id="PTHR11692">
    <property type="entry name" value="BIFUNCTIONAL PURINE BIOSYNTHESIS PROTEIN PURH"/>
    <property type="match status" value="1"/>
</dbReference>
<proteinExistence type="predicted"/>
<evidence type="ECO:0000256" key="3">
    <source>
        <dbReference type="ARBA" id="ARBA00022801"/>
    </source>
</evidence>
<dbReference type="AlphaFoldDB" id="A0A383VAU7"/>
<evidence type="ECO:0000256" key="1">
    <source>
        <dbReference type="ARBA" id="ARBA00022679"/>
    </source>
</evidence>
<dbReference type="InterPro" id="IPR024051">
    <property type="entry name" value="AICAR_Tfase_dup_dom_sf"/>
</dbReference>
<reference evidence="5 6" key="1">
    <citation type="submission" date="2016-10" db="EMBL/GenBank/DDBJ databases">
        <authorList>
            <person name="Cai Z."/>
        </authorList>
    </citation>
    <scope>NUCLEOTIDE SEQUENCE [LARGE SCALE GENOMIC DNA]</scope>
</reference>
<dbReference type="SUPFAM" id="SSF53927">
    <property type="entry name" value="Cytidine deaminase-like"/>
    <property type="match status" value="1"/>
</dbReference>
<name>A0A383VAU7_TETOB</name>
<gene>
    <name evidence="5" type="ORF">BQ4739_LOCUS2441</name>
</gene>
<evidence type="ECO:0000256" key="4">
    <source>
        <dbReference type="ARBA" id="ARBA00023268"/>
    </source>
</evidence>
<dbReference type="InterPro" id="IPR002695">
    <property type="entry name" value="PurH-like"/>
</dbReference>
<dbReference type="Proteomes" id="UP000256970">
    <property type="component" value="Unassembled WGS sequence"/>
</dbReference>
<accession>A0A383VAU7</accession>
<dbReference type="Pfam" id="PF01808">
    <property type="entry name" value="AICARFT_IMPCHas"/>
    <property type="match status" value="1"/>
</dbReference>
<dbReference type="PANTHER" id="PTHR11692:SF0">
    <property type="entry name" value="BIFUNCTIONAL PURINE BIOSYNTHESIS PROTEIN ATIC"/>
    <property type="match status" value="1"/>
</dbReference>
<dbReference type="SMART" id="SM00798">
    <property type="entry name" value="AICARFT_IMPCHas"/>
    <property type="match status" value="1"/>
</dbReference>
<keyword evidence="4" id="KW-0511">Multifunctional enzyme</keyword>
<sequence>MLAGLEVLKGKSKALRILEAAPRPPSGRSLRQVAGGWLMQGADDLSPEDITFTVVSEKQPTEQQLSDLRFAWRCVKHVKSNAITVAKDNKLLGMGSGQPNRVKSTQIAMEKAGEDIKGAVLASDAFFPFSWGDSVEMACQAGVAAIAHPGGSIRDQDAIDCCNKYGVALVTTGVRHFKH</sequence>
<protein>
    <recommendedName>
        <fullName evidence="7">IMP cyclohydrolase</fullName>
    </recommendedName>
</protein>
<dbReference type="Gene3D" id="3.40.140.20">
    <property type="match status" value="1"/>
</dbReference>
<evidence type="ECO:0008006" key="7">
    <source>
        <dbReference type="Google" id="ProtNLM"/>
    </source>
</evidence>